<evidence type="ECO:0000259" key="5">
    <source>
        <dbReference type="SMART" id="SM00892"/>
    </source>
</evidence>
<dbReference type="Gene3D" id="3.40.570.10">
    <property type="entry name" value="Extracellular Endonuclease, subunit A"/>
    <property type="match status" value="1"/>
</dbReference>
<dbReference type="OMA" id="IRRANYM"/>
<dbReference type="EMBL" id="JH767166">
    <property type="protein sequence ID" value="EQC31966.1"/>
    <property type="molecule type" value="Genomic_DNA"/>
</dbReference>
<dbReference type="SMART" id="SM00892">
    <property type="entry name" value="Endonuclease_NS"/>
    <property type="match status" value="1"/>
</dbReference>
<keyword evidence="6" id="KW-0255">Endonuclease</keyword>
<evidence type="ECO:0000259" key="4">
    <source>
        <dbReference type="SMART" id="SM00477"/>
    </source>
</evidence>
<dbReference type="SUPFAM" id="SSF54060">
    <property type="entry name" value="His-Me finger endonucleases"/>
    <property type="match status" value="1"/>
</dbReference>
<dbReference type="SMART" id="SM00477">
    <property type="entry name" value="NUC"/>
    <property type="match status" value="1"/>
</dbReference>
<protein>
    <submittedName>
        <fullName evidence="6">DNA/RNA non-specific endonuclease</fullName>
    </submittedName>
</protein>
<evidence type="ECO:0000313" key="6">
    <source>
        <dbReference type="EMBL" id="EQC31966.1"/>
    </source>
</evidence>
<gene>
    <name evidence="6" type="ORF">SDRG_10480</name>
</gene>
<keyword evidence="7" id="KW-1185">Reference proteome</keyword>
<dbReference type="VEuPathDB" id="FungiDB:SDRG_10480"/>
<dbReference type="Pfam" id="PF01223">
    <property type="entry name" value="Endonuclease_NS"/>
    <property type="match status" value="1"/>
</dbReference>
<dbReference type="PANTHER" id="PTHR13966">
    <property type="entry name" value="ENDONUCLEASE RELATED"/>
    <property type="match status" value="1"/>
</dbReference>
<dbReference type="STRING" id="1156394.T0QBE7"/>
<dbReference type="GO" id="GO:0003676">
    <property type="term" value="F:nucleic acid binding"/>
    <property type="evidence" value="ECO:0007669"/>
    <property type="project" value="InterPro"/>
</dbReference>
<dbReference type="InterPro" id="IPR020821">
    <property type="entry name" value="ENPP1-3/EXOG-like_nuc-like"/>
</dbReference>
<evidence type="ECO:0000313" key="7">
    <source>
        <dbReference type="Proteomes" id="UP000030762"/>
    </source>
</evidence>
<dbReference type="PANTHER" id="PTHR13966:SF5">
    <property type="entry name" value="ENDONUCLEASE G, MITOCHONDRIAL"/>
    <property type="match status" value="1"/>
</dbReference>
<dbReference type="GO" id="GO:0016787">
    <property type="term" value="F:hydrolase activity"/>
    <property type="evidence" value="ECO:0007669"/>
    <property type="project" value="InterPro"/>
</dbReference>
<dbReference type="Proteomes" id="UP000030762">
    <property type="component" value="Unassembled WGS sequence"/>
</dbReference>
<evidence type="ECO:0000256" key="3">
    <source>
        <dbReference type="PIRSR" id="PIRSR640255-2"/>
    </source>
</evidence>
<feature type="active site" description="Proton acceptor" evidence="2">
    <location>
        <position position="73"/>
    </location>
</feature>
<feature type="domain" description="ENPP1-3/EXOG-like endonuclease/phosphodiesterase" evidence="4">
    <location>
        <begin position="12"/>
        <end position="206"/>
    </location>
</feature>
<dbReference type="GO" id="GO:0046872">
    <property type="term" value="F:metal ion binding"/>
    <property type="evidence" value="ECO:0007669"/>
    <property type="project" value="UniProtKB-KW"/>
</dbReference>
<sequence>MPDGRDIRTLKYTAFELTYDCKERTALRWFYAMGEDVGNEKRPSSFYYDPNMPEGCLQQKSVKAYSNGYDRGHLVASNHMDTNPAIARESHYMNNIVPQVSTFNQGIWAKTEMVQECYRDIRPVTTYGGVIYDADSETQFVAGWGIKTPSFFWKVVLTTDSNGADKIIAWYFPNKEGLGKLDEYLVSVNFIESKLNDDLGPIPVPDALKKNVEPVTWPLPNNCDRGRRLL</sequence>
<comment type="similarity">
    <text evidence="1">Belongs to the DNA/RNA non-specific endonuclease family.</text>
</comment>
<evidence type="ECO:0000256" key="1">
    <source>
        <dbReference type="ARBA" id="ARBA00010052"/>
    </source>
</evidence>
<feature type="domain" description="DNA/RNA non-specific endonuclease/pyrophosphatase/phosphodiesterase" evidence="5">
    <location>
        <begin position="11"/>
        <end position="206"/>
    </location>
</feature>
<organism evidence="6 7">
    <name type="scientific">Saprolegnia diclina (strain VS20)</name>
    <dbReference type="NCBI Taxonomy" id="1156394"/>
    <lineage>
        <taxon>Eukaryota</taxon>
        <taxon>Sar</taxon>
        <taxon>Stramenopiles</taxon>
        <taxon>Oomycota</taxon>
        <taxon>Saprolegniomycetes</taxon>
        <taxon>Saprolegniales</taxon>
        <taxon>Saprolegniaceae</taxon>
        <taxon>Saprolegnia</taxon>
    </lineage>
</organism>
<dbReference type="InterPro" id="IPR044929">
    <property type="entry name" value="DNA/RNA_non-sp_Endonuclease_sf"/>
</dbReference>
<dbReference type="InterPro" id="IPR044925">
    <property type="entry name" value="His-Me_finger_sf"/>
</dbReference>
<accession>T0QBE7</accession>
<dbReference type="GO" id="GO:0004519">
    <property type="term" value="F:endonuclease activity"/>
    <property type="evidence" value="ECO:0007669"/>
    <property type="project" value="UniProtKB-KW"/>
</dbReference>
<dbReference type="InterPro" id="IPR001604">
    <property type="entry name" value="Endo_G_ENPP1-like_dom"/>
</dbReference>
<name>T0QBE7_SAPDV</name>
<dbReference type="InterPro" id="IPR040255">
    <property type="entry name" value="Non-specific_endonuclease"/>
</dbReference>
<reference evidence="6 7" key="1">
    <citation type="submission" date="2012-04" db="EMBL/GenBank/DDBJ databases">
        <title>The Genome Sequence of Saprolegnia declina VS20.</title>
        <authorList>
            <consortium name="The Broad Institute Genome Sequencing Platform"/>
            <person name="Russ C."/>
            <person name="Nusbaum C."/>
            <person name="Tyler B."/>
            <person name="van West P."/>
            <person name="Dieguez-Uribeondo J."/>
            <person name="de Bruijn I."/>
            <person name="Tripathy S."/>
            <person name="Jiang R."/>
            <person name="Young S.K."/>
            <person name="Zeng Q."/>
            <person name="Gargeya S."/>
            <person name="Fitzgerald M."/>
            <person name="Haas B."/>
            <person name="Abouelleil A."/>
            <person name="Alvarado L."/>
            <person name="Arachchi H.M."/>
            <person name="Berlin A."/>
            <person name="Chapman S.B."/>
            <person name="Goldberg J."/>
            <person name="Griggs A."/>
            <person name="Gujja S."/>
            <person name="Hansen M."/>
            <person name="Howarth C."/>
            <person name="Imamovic A."/>
            <person name="Larimer J."/>
            <person name="McCowen C."/>
            <person name="Montmayeur A."/>
            <person name="Murphy C."/>
            <person name="Neiman D."/>
            <person name="Pearson M."/>
            <person name="Priest M."/>
            <person name="Roberts A."/>
            <person name="Saif S."/>
            <person name="Shea T."/>
            <person name="Sisk P."/>
            <person name="Sykes S."/>
            <person name="Wortman J."/>
            <person name="Nusbaum C."/>
            <person name="Birren B."/>
        </authorList>
    </citation>
    <scope>NUCLEOTIDE SEQUENCE [LARGE SCALE GENOMIC DNA]</scope>
    <source>
        <strain evidence="6 7">VS20</strain>
    </source>
</reference>
<keyword evidence="6" id="KW-0540">Nuclease</keyword>
<feature type="binding site" evidence="3">
    <location>
        <position position="104"/>
    </location>
    <ligand>
        <name>Mg(2+)</name>
        <dbReference type="ChEBI" id="CHEBI:18420"/>
        <note>catalytic</note>
    </ligand>
</feature>
<dbReference type="AlphaFoldDB" id="T0QBE7"/>
<evidence type="ECO:0000256" key="2">
    <source>
        <dbReference type="PIRSR" id="PIRSR640255-1"/>
    </source>
</evidence>
<dbReference type="RefSeq" id="XP_008614694.1">
    <property type="nucleotide sequence ID" value="XM_008616472.1"/>
</dbReference>
<dbReference type="eggNOG" id="ENOG502S1Y6">
    <property type="taxonomic scope" value="Eukaryota"/>
</dbReference>
<dbReference type="OrthoDB" id="69221at2759"/>
<keyword evidence="3" id="KW-0479">Metal-binding</keyword>
<dbReference type="InParanoid" id="T0QBE7"/>
<dbReference type="GeneID" id="19951207"/>
<proteinExistence type="inferred from homology"/>
<keyword evidence="6" id="KW-0378">Hydrolase</keyword>